<dbReference type="InterPro" id="IPR036847">
    <property type="entry name" value="RimP_C_sf"/>
</dbReference>
<dbReference type="HAMAP" id="MF_01077">
    <property type="entry name" value="RimP"/>
    <property type="match status" value="1"/>
</dbReference>
<dbReference type="Gene3D" id="2.30.30.180">
    <property type="entry name" value="Ribosome maturation factor RimP, C-terminal domain"/>
    <property type="match status" value="1"/>
</dbReference>
<comment type="subcellular location">
    <subcellularLocation>
        <location evidence="3">Cytoplasm</location>
    </subcellularLocation>
</comment>
<dbReference type="PANTHER" id="PTHR33867:SF1">
    <property type="entry name" value="RIBOSOME MATURATION FACTOR RIMP"/>
    <property type="match status" value="1"/>
</dbReference>
<comment type="caution">
    <text evidence="6">The sequence shown here is derived from an EMBL/GenBank/DDBJ whole genome shotgun (WGS) entry which is preliminary data.</text>
</comment>
<protein>
    <recommendedName>
        <fullName evidence="3">Ribosome maturation factor RimP</fullName>
    </recommendedName>
</protein>
<dbReference type="InterPro" id="IPR003728">
    <property type="entry name" value="Ribosome_maturation_RimP"/>
</dbReference>
<keyword evidence="2 3" id="KW-0690">Ribosome biogenesis</keyword>
<dbReference type="InterPro" id="IPR035956">
    <property type="entry name" value="RimP_N_sf"/>
</dbReference>
<dbReference type="EMBL" id="JADEWC010000009">
    <property type="protein sequence ID" value="MBE9222220.1"/>
    <property type="molecule type" value="Genomic_DNA"/>
</dbReference>
<dbReference type="Gene3D" id="3.30.300.70">
    <property type="entry name" value="RimP-like superfamily, N-terminal"/>
    <property type="match status" value="1"/>
</dbReference>
<comment type="similarity">
    <text evidence="3">Belongs to the RimP family.</text>
</comment>
<evidence type="ECO:0000313" key="7">
    <source>
        <dbReference type="Proteomes" id="UP000654604"/>
    </source>
</evidence>
<dbReference type="RefSeq" id="WP_193800380.1">
    <property type="nucleotide sequence ID" value="NZ_JADEWC010000009.1"/>
</dbReference>
<evidence type="ECO:0000256" key="3">
    <source>
        <dbReference type="HAMAP-Rule" id="MF_01077"/>
    </source>
</evidence>
<accession>A0ABR9V2V1</accession>
<evidence type="ECO:0000256" key="2">
    <source>
        <dbReference type="ARBA" id="ARBA00022517"/>
    </source>
</evidence>
<evidence type="ECO:0000256" key="1">
    <source>
        <dbReference type="ARBA" id="ARBA00022490"/>
    </source>
</evidence>
<reference evidence="6 7" key="1">
    <citation type="submission" date="2020-10" db="EMBL/GenBank/DDBJ databases">
        <authorList>
            <person name="Castelo-Branco R."/>
            <person name="Eusebio N."/>
            <person name="Adriana R."/>
            <person name="Vieira A."/>
            <person name="Brugerolle De Fraissinette N."/>
            <person name="Rezende De Castro R."/>
            <person name="Schneider M.P."/>
            <person name="Vasconcelos V."/>
            <person name="Leao P.N."/>
        </authorList>
    </citation>
    <scope>NUCLEOTIDE SEQUENCE [LARGE SCALE GENOMIC DNA]</scope>
    <source>
        <strain evidence="6 7">LEGE 03274</strain>
    </source>
</reference>
<evidence type="ECO:0000259" key="4">
    <source>
        <dbReference type="Pfam" id="PF02576"/>
    </source>
</evidence>
<keyword evidence="7" id="KW-1185">Reference proteome</keyword>
<dbReference type="Proteomes" id="UP000654604">
    <property type="component" value="Unassembled WGS sequence"/>
</dbReference>
<dbReference type="SUPFAM" id="SSF75420">
    <property type="entry name" value="YhbC-like, N-terminal domain"/>
    <property type="match status" value="1"/>
</dbReference>
<dbReference type="NCBIfam" id="NF000935">
    <property type="entry name" value="PRK00092.3-3"/>
    <property type="match status" value="1"/>
</dbReference>
<keyword evidence="1 3" id="KW-0963">Cytoplasm</keyword>
<evidence type="ECO:0000313" key="6">
    <source>
        <dbReference type="EMBL" id="MBE9222220.1"/>
    </source>
</evidence>
<organism evidence="6 7">
    <name type="scientific">Cyanobacterium stanieri LEGE 03274</name>
    <dbReference type="NCBI Taxonomy" id="1828756"/>
    <lineage>
        <taxon>Bacteria</taxon>
        <taxon>Bacillati</taxon>
        <taxon>Cyanobacteriota</taxon>
        <taxon>Cyanophyceae</taxon>
        <taxon>Oscillatoriophycideae</taxon>
        <taxon>Chroococcales</taxon>
        <taxon>Geminocystaceae</taxon>
        <taxon>Cyanobacterium</taxon>
    </lineage>
</organism>
<dbReference type="Pfam" id="PF17384">
    <property type="entry name" value="DUF150_C"/>
    <property type="match status" value="1"/>
</dbReference>
<gene>
    <name evidence="3 6" type="primary">rimP</name>
    <name evidence="6" type="ORF">IQ215_05870</name>
</gene>
<evidence type="ECO:0000259" key="5">
    <source>
        <dbReference type="Pfam" id="PF17384"/>
    </source>
</evidence>
<comment type="function">
    <text evidence="3">Required for maturation of 30S ribosomal subunits.</text>
</comment>
<dbReference type="InterPro" id="IPR028998">
    <property type="entry name" value="RimP_C"/>
</dbReference>
<name>A0ABR9V2V1_9CHRO</name>
<dbReference type="InterPro" id="IPR028989">
    <property type="entry name" value="RimP_N"/>
</dbReference>
<dbReference type="Pfam" id="PF02576">
    <property type="entry name" value="RimP_N"/>
    <property type="match status" value="1"/>
</dbReference>
<dbReference type="CDD" id="cd01734">
    <property type="entry name" value="YlxS_C"/>
    <property type="match status" value="1"/>
</dbReference>
<feature type="domain" description="Ribosome maturation factor RimP C-terminal" evidence="5">
    <location>
        <begin position="88"/>
        <end position="146"/>
    </location>
</feature>
<sequence length="154" mass="17458">MTHPLITEITELATPIAEQLNLEIANIVFQTNKNPSLLRVDIRNRVGDTSLDDCEKMSRLLEEILEGKDIIAEAYSLEISSPGIADVLTTDREFISFQGFPVMVKTHTPHKKKTQFEGTLRSRDEDFVYLNCKGRIVKIPRELVEQVSLRSASE</sequence>
<dbReference type="SUPFAM" id="SSF74942">
    <property type="entry name" value="YhbC-like, C-terminal domain"/>
    <property type="match status" value="1"/>
</dbReference>
<feature type="domain" description="Ribosome maturation factor RimP N-terminal" evidence="4">
    <location>
        <begin position="13"/>
        <end position="84"/>
    </location>
</feature>
<dbReference type="PANTHER" id="PTHR33867">
    <property type="entry name" value="RIBOSOME MATURATION FACTOR RIMP"/>
    <property type="match status" value="1"/>
</dbReference>
<proteinExistence type="inferred from homology"/>